<dbReference type="InterPro" id="IPR001245">
    <property type="entry name" value="Ser-Thr/Tyr_kinase_cat_dom"/>
</dbReference>
<dbReference type="PANTHER" id="PTHR27003:SF359">
    <property type="entry name" value="SERINE_THREONINE-PROTEIN KINASE UNC-51-RELATED"/>
    <property type="match status" value="1"/>
</dbReference>
<keyword evidence="3" id="KW-0418">Kinase</keyword>
<dbReference type="Gene3D" id="1.10.510.10">
    <property type="entry name" value="Transferase(Phosphotransferase) domain 1"/>
    <property type="match status" value="2"/>
</dbReference>
<dbReference type="InterPro" id="IPR000719">
    <property type="entry name" value="Prot_kinase_dom"/>
</dbReference>
<gene>
    <name evidence="3" type="ORF">Tci_019808</name>
</gene>
<dbReference type="GO" id="GO:0005886">
    <property type="term" value="C:plasma membrane"/>
    <property type="evidence" value="ECO:0007669"/>
    <property type="project" value="TreeGrafter"/>
</dbReference>
<dbReference type="PANTHER" id="PTHR27003">
    <property type="entry name" value="OS07G0166700 PROTEIN"/>
    <property type="match status" value="1"/>
</dbReference>
<feature type="compositionally biased region" description="Basic residues" evidence="1">
    <location>
        <begin position="751"/>
        <end position="763"/>
    </location>
</feature>
<name>A0A6L2KGD4_TANCI</name>
<dbReference type="EMBL" id="BKCJ010002329">
    <property type="protein sequence ID" value="GEU47830.1"/>
    <property type="molecule type" value="Genomic_DNA"/>
</dbReference>
<evidence type="ECO:0000256" key="1">
    <source>
        <dbReference type="SAM" id="MobiDB-lite"/>
    </source>
</evidence>
<feature type="region of interest" description="Disordered" evidence="1">
    <location>
        <begin position="746"/>
        <end position="804"/>
    </location>
</feature>
<organism evidence="3">
    <name type="scientific">Tanacetum cinerariifolium</name>
    <name type="common">Dalmatian daisy</name>
    <name type="synonym">Chrysanthemum cinerariifolium</name>
    <dbReference type="NCBI Taxonomy" id="118510"/>
    <lineage>
        <taxon>Eukaryota</taxon>
        <taxon>Viridiplantae</taxon>
        <taxon>Streptophyta</taxon>
        <taxon>Embryophyta</taxon>
        <taxon>Tracheophyta</taxon>
        <taxon>Spermatophyta</taxon>
        <taxon>Magnoliopsida</taxon>
        <taxon>eudicotyledons</taxon>
        <taxon>Gunneridae</taxon>
        <taxon>Pentapetalae</taxon>
        <taxon>asterids</taxon>
        <taxon>campanulids</taxon>
        <taxon>Asterales</taxon>
        <taxon>Asteraceae</taxon>
        <taxon>Asteroideae</taxon>
        <taxon>Anthemideae</taxon>
        <taxon>Anthemidinae</taxon>
        <taxon>Tanacetum</taxon>
    </lineage>
</organism>
<dbReference type="SUPFAM" id="SSF56112">
    <property type="entry name" value="Protein kinase-like (PK-like)"/>
    <property type="match status" value="2"/>
</dbReference>
<evidence type="ECO:0000313" key="3">
    <source>
        <dbReference type="EMBL" id="GEU47830.1"/>
    </source>
</evidence>
<keyword evidence="3" id="KW-0808">Transferase</keyword>
<accession>A0A6L2KGD4</accession>
<feature type="domain" description="Protein kinase" evidence="2">
    <location>
        <begin position="1"/>
        <end position="307"/>
    </location>
</feature>
<feature type="domain" description="Protein kinase" evidence="2">
    <location>
        <begin position="356"/>
        <end position="647"/>
    </location>
</feature>
<protein>
    <submittedName>
        <fullName evidence="3">Protein kinase, ATP binding site-containing protein</fullName>
    </submittedName>
</protein>
<dbReference type="GO" id="GO:0005524">
    <property type="term" value="F:ATP binding"/>
    <property type="evidence" value="ECO:0007669"/>
    <property type="project" value="InterPro"/>
</dbReference>
<comment type="caution">
    <text evidence="3">The sequence shown here is derived from an EMBL/GenBank/DDBJ whole genome shotgun (WGS) entry which is preliminary data.</text>
</comment>
<dbReference type="Pfam" id="PF07714">
    <property type="entry name" value="PK_Tyr_Ser-Thr"/>
    <property type="match status" value="2"/>
</dbReference>
<dbReference type="PROSITE" id="PS50011">
    <property type="entry name" value="PROTEIN_KINASE_DOM"/>
    <property type="match status" value="2"/>
</dbReference>
<dbReference type="GO" id="GO:0009506">
    <property type="term" value="C:plasmodesma"/>
    <property type="evidence" value="ECO:0007669"/>
    <property type="project" value="TreeGrafter"/>
</dbReference>
<dbReference type="InterPro" id="IPR045272">
    <property type="entry name" value="ANXUR1/2-like"/>
</dbReference>
<dbReference type="Gene3D" id="3.30.200.20">
    <property type="entry name" value="Phosphorylase Kinase, domain 1"/>
    <property type="match status" value="1"/>
</dbReference>
<proteinExistence type="predicted"/>
<dbReference type="AlphaFoldDB" id="A0A6L2KGD4"/>
<feature type="compositionally biased region" description="Basic and acidic residues" evidence="1">
    <location>
        <begin position="767"/>
        <end position="804"/>
    </location>
</feature>
<sequence length="804" mass="93834">MSSSLNLEDFRIPLKELKRATKNFKHIEIRFWCKGKLSKRWQNRTAFIQRHNKEEYESHELEIGSWLHHEDITSFIGYCDEADDYIYMAYEYFDNNGNLSEFLNVDSHSFRMSWADRLKVCTRVAKVLNYLHSGVWEHGSVIHGNLKCKNILIDIDDMESIKVCGFKRSKLVPLNQPHQLHYCPEKLYRKRHTDPIYKETNLLNTGSDVYSFGVLMFDILHGTRGFGGHCRNNFDLHQLMNLVRGCDDNELYKLVDPNLKGEIDHRSLQIFTTLAYKCISFDIKERPKMNEIIKTIEKVSDITHSLGLSPEECSVRLTRTAVLDTSCGLYAVELDNHGSGLQNLLRTLGKLQIPIEEIRKVIGVEEFDRRISSKPCVMITHRGKFVDCCKYREFFFKHWIPQYPHDEEEDNKMLNELLLISSFHHENITPFVGFCCEDNNIIIATQYAVNRSLYLKLEIHDKNSYLAWAERLKICLGVARGLKCFHAGFGEQKVIHGDVKSKSILLYDNLESKIVGFGKSYLVPKSYPDTNVYLDGSGSLPYMDPFYRESGIPMVESNVYSFGVVLFQVLTGVLACKHPVEDERISMMNWVRRYNDEIDKLTDYRIRDEIDARSLSMFISIAYKCISFNLKDHPSMNQVVKRLEETLYIQENIVVEEHKERRRRFDAIITGGLTPPETKKKEPQPPQVRTHREGYLQIVASIEQYSDLGEMSLEEAIGRLKAYKERIKFKKGKQVNGQEKLMFTRHDNKGKNFKGRGRGKYKFSHNNNHEKFREEKKNRDTSSKKDDKDNFRKSRADHSKLTCY</sequence>
<reference evidence="3" key="1">
    <citation type="journal article" date="2019" name="Sci. Rep.">
        <title>Draft genome of Tanacetum cinerariifolium, the natural source of mosquito coil.</title>
        <authorList>
            <person name="Yamashiro T."/>
            <person name="Shiraishi A."/>
            <person name="Satake H."/>
            <person name="Nakayama K."/>
        </authorList>
    </citation>
    <scope>NUCLEOTIDE SEQUENCE</scope>
</reference>
<evidence type="ECO:0000259" key="2">
    <source>
        <dbReference type="PROSITE" id="PS50011"/>
    </source>
</evidence>
<dbReference type="GO" id="GO:0004714">
    <property type="term" value="F:transmembrane receptor protein tyrosine kinase activity"/>
    <property type="evidence" value="ECO:0007669"/>
    <property type="project" value="InterPro"/>
</dbReference>
<dbReference type="InterPro" id="IPR011009">
    <property type="entry name" value="Kinase-like_dom_sf"/>
</dbReference>